<feature type="non-terminal residue" evidence="1">
    <location>
        <position position="1"/>
    </location>
</feature>
<dbReference type="Proteomes" id="UP000243376">
    <property type="component" value="Unassembled WGS sequence"/>
</dbReference>
<evidence type="ECO:0000313" key="2">
    <source>
        <dbReference type="Proteomes" id="UP000243376"/>
    </source>
</evidence>
<accession>A0A2J6XDL4</accession>
<organism evidence="1 2">
    <name type="scientific">Chloroflexus aggregans</name>
    <dbReference type="NCBI Taxonomy" id="152260"/>
    <lineage>
        <taxon>Bacteria</taxon>
        <taxon>Bacillati</taxon>
        <taxon>Chloroflexota</taxon>
        <taxon>Chloroflexia</taxon>
        <taxon>Chloroflexales</taxon>
        <taxon>Chloroflexineae</taxon>
        <taxon>Chloroflexaceae</taxon>
        <taxon>Chloroflexus</taxon>
    </lineage>
</organism>
<dbReference type="AlphaFoldDB" id="A0A2J6XDL4"/>
<sequence length="243" mass="28058">LDPAAASLIAPLLDYAHYRFNFDFDSARRALDKVRPSGEWVDAINQLRAEVSDTDRHMRLAEVVHAAAARYQIGLYADFLTQVVRFEENLLRFLCLQHGVRFRSRQHTIDDDGPYLDRAWLQQQPFILSRDRDPSRDLPVDRSVLRELIDHLSDPTDPRRKQLLNDIDRLGELVKRRNELTHNLAGVQKVGLARAFAGQKALDTAADGIVPHLKQLYEQVCNRPLPPFPYQHINRLLEQLLRS</sequence>
<reference evidence="1 2" key="1">
    <citation type="submission" date="2018-01" db="EMBL/GenBank/DDBJ databases">
        <title>Metagenomic assembled genomes from two thermal pools in the Uzon Caldera, Kamchatka, Russia.</title>
        <authorList>
            <person name="Wilkins L."/>
            <person name="Ettinger C."/>
        </authorList>
    </citation>
    <scope>NUCLEOTIDE SEQUENCE [LARGE SCALE GENOMIC DNA]</scope>
    <source>
        <strain evidence="1">ZAV-02</strain>
    </source>
</reference>
<name>A0A2J6XDL4_9CHLR</name>
<dbReference type="EMBL" id="PNIQ01000127">
    <property type="protein sequence ID" value="PMP85997.1"/>
    <property type="molecule type" value="Genomic_DNA"/>
</dbReference>
<comment type="caution">
    <text evidence="1">The sequence shown here is derived from an EMBL/GenBank/DDBJ whole genome shotgun (WGS) entry which is preliminary data.</text>
</comment>
<gene>
    <name evidence="1" type="ORF">C0184_01770</name>
</gene>
<proteinExistence type="predicted"/>
<protein>
    <recommendedName>
        <fullName evidence="3">TIGR02710 family CRISPR-associated protein</fullName>
    </recommendedName>
</protein>
<evidence type="ECO:0008006" key="3">
    <source>
        <dbReference type="Google" id="ProtNLM"/>
    </source>
</evidence>
<evidence type="ECO:0000313" key="1">
    <source>
        <dbReference type="EMBL" id="PMP85997.1"/>
    </source>
</evidence>